<feature type="compositionally biased region" description="Basic and acidic residues" evidence="1">
    <location>
        <begin position="323"/>
        <end position="338"/>
    </location>
</feature>
<proteinExistence type="predicted"/>
<keyword evidence="3" id="KW-1185">Reference proteome</keyword>
<feature type="compositionally biased region" description="Polar residues" evidence="1">
    <location>
        <begin position="201"/>
        <end position="215"/>
    </location>
</feature>
<organism evidence="2 3">
    <name type="scientific">Brassica rapa subsp. trilocularis</name>
    <dbReference type="NCBI Taxonomy" id="1813537"/>
    <lineage>
        <taxon>Eukaryota</taxon>
        <taxon>Viridiplantae</taxon>
        <taxon>Streptophyta</taxon>
        <taxon>Embryophyta</taxon>
        <taxon>Tracheophyta</taxon>
        <taxon>Spermatophyta</taxon>
        <taxon>Magnoliopsida</taxon>
        <taxon>eudicotyledons</taxon>
        <taxon>Gunneridae</taxon>
        <taxon>Pentapetalae</taxon>
        <taxon>rosids</taxon>
        <taxon>malvids</taxon>
        <taxon>Brassicales</taxon>
        <taxon>Brassicaceae</taxon>
        <taxon>Brassiceae</taxon>
        <taxon>Brassica</taxon>
    </lineage>
</organism>
<feature type="compositionally biased region" description="Basic residues" evidence="1">
    <location>
        <begin position="344"/>
        <end position="356"/>
    </location>
</feature>
<evidence type="ECO:0000256" key="1">
    <source>
        <dbReference type="SAM" id="MobiDB-lite"/>
    </source>
</evidence>
<feature type="region of interest" description="Disordered" evidence="1">
    <location>
        <begin position="316"/>
        <end position="356"/>
    </location>
</feature>
<reference evidence="2 3" key="1">
    <citation type="submission" date="2021-03" db="EMBL/GenBank/DDBJ databases">
        <authorList>
            <person name="King G.J."/>
            <person name="Bancroft I."/>
            <person name="Baten A."/>
            <person name="Bloomfield J."/>
            <person name="Borpatragohain P."/>
            <person name="He Z."/>
            <person name="Irish N."/>
            <person name="Irwin J."/>
            <person name="Liu K."/>
            <person name="Mauleon R.P."/>
            <person name="Moore J."/>
            <person name="Morris R."/>
            <person name="Ostergaard L."/>
            <person name="Wang B."/>
            <person name="Wells R."/>
        </authorList>
    </citation>
    <scope>NUCLEOTIDE SEQUENCE [LARGE SCALE GENOMIC DNA]</scope>
    <source>
        <strain evidence="2">R-o-18</strain>
        <tissue evidence="2">Leaf</tissue>
    </source>
</reference>
<feature type="region of interest" description="Disordered" evidence="1">
    <location>
        <begin position="1"/>
        <end position="74"/>
    </location>
</feature>
<protein>
    <submittedName>
        <fullName evidence="2">Uncharacterized protein</fullName>
    </submittedName>
</protein>
<comment type="caution">
    <text evidence="2">The sequence shown here is derived from an EMBL/GenBank/DDBJ whole genome shotgun (WGS) entry which is preliminary data.</text>
</comment>
<feature type="region of interest" description="Disordered" evidence="1">
    <location>
        <begin position="191"/>
        <end position="217"/>
    </location>
</feature>
<accession>A0ABQ7M308</accession>
<dbReference type="EMBL" id="JADBGQ010000006">
    <property type="protein sequence ID" value="KAG5391979.1"/>
    <property type="molecule type" value="Genomic_DNA"/>
</dbReference>
<dbReference type="Proteomes" id="UP000823674">
    <property type="component" value="Chromosome A06"/>
</dbReference>
<sequence length="356" mass="37355">MASSNSTLPSPSNYSGNLQDHLLLTSGASSAKSNGATGSESLPHQETNSATLASVSPPLSPPPSVETSGTHASLPVLNAQAAPLVYNSQAPVEASDTQAPHHVPAPPLIATQAPLSQFVPSLGSWAKPLIFKPPVTPPDPSTPRGYEPALIPKEKMPPPELKADGTVRFPWAARLGPQSRNLYRAASPTYRLDGTPELNDQETTTSKVAPSSGSDFVTDHEPLFVSSDVSTESQVAPAASPSLITSTAILADVLSAHAATTTPIMETVPSNNIIKEVQKTSVVDPVTTTPNANTFESPSCFSVLGDVDEAEIEPMGSLSLTRGGRETKPPIKYQDLEWKTLQGRGKHGPRGRGSKR</sequence>
<feature type="compositionally biased region" description="Polar residues" evidence="1">
    <location>
        <begin position="26"/>
        <end position="48"/>
    </location>
</feature>
<evidence type="ECO:0000313" key="3">
    <source>
        <dbReference type="Proteomes" id="UP000823674"/>
    </source>
</evidence>
<evidence type="ECO:0000313" key="2">
    <source>
        <dbReference type="EMBL" id="KAG5391979.1"/>
    </source>
</evidence>
<name>A0ABQ7M308_BRACM</name>
<gene>
    <name evidence="2" type="primary">A06g501070.1_BraROA</name>
    <name evidence="2" type="ORF">IGI04_021942</name>
</gene>
<feature type="compositionally biased region" description="Polar residues" evidence="1">
    <location>
        <begin position="1"/>
        <end position="18"/>
    </location>
</feature>